<feature type="transmembrane region" description="Helical" evidence="1">
    <location>
        <begin position="57"/>
        <end position="76"/>
    </location>
</feature>
<keyword evidence="3" id="KW-1185">Reference proteome</keyword>
<keyword evidence="1" id="KW-0472">Membrane</keyword>
<dbReference type="Proteomes" id="UP000222106">
    <property type="component" value="Unassembled WGS sequence"/>
</dbReference>
<gene>
    <name evidence="2" type="ORF">ATJ97_0015</name>
</gene>
<protein>
    <submittedName>
        <fullName evidence="2">Uncharacterized protein</fullName>
    </submittedName>
</protein>
<keyword evidence="1" id="KW-0812">Transmembrane</keyword>
<evidence type="ECO:0000256" key="1">
    <source>
        <dbReference type="SAM" id="Phobius"/>
    </source>
</evidence>
<proteinExistence type="predicted"/>
<sequence>MSFIGNPGPLPGPEVLKLYQQPETNIRGSGSRTVAFFASVVACGMSLIAWFSDPDTFHIFAIGGSALATFAGLVAIVRSPQGFRWPAYIWTALGLAPAVFFLAMHF</sequence>
<keyword evidence="1" id="KW-1133">Transmembrane helix</keyword>
<dbReference type="EMBL" id="PDJI01000001">
    <property type="protein sequence ID" value="PFG45097.1"/>
    <property type="molecule type" value="Genomic_DNA"/>
</dbReference>
<evidence type="ECO:0000313" key="2">
    <source>
        <dbReference type="EMBL" id="PFG45097.1"/>
    </source>
</evidence>
<feature type="transmembrane region" description="Helical" evidence="1">
    <location>
        <begin position="34"/>
        <end position="51"/>
    </location>
</feature>
<comment type="caution">
    <text evidence="2">The sequence shown here is derived from an EMBL/GenBank/DDBJ whole genome shotgun (WGS) entry which is preliminary data.</text>
</comment>
<accession>A0A2A9F124</accession>
<dbReference type="RefSeq" id="WP_098481980.1">
    <property type="nucleotide sequence ID" value="NZ_PDJI01000001.1"/>
</dbReference>
<dbReference type="AlphaFoldDB" id="A0A2A9F124"/>
<organism evidence="2 3">
    <name type="scientific">Georgenia soli</name>
    <dbReference type="NCBI Taxonomy" id="638953"/>
    <lineage>
        <taxon>Bacteria</taxon>
        <taxon>Bacillati</taxon>
        <taxon>Actinomycetota</taxon>
        <taxon>Actinomycetes</taxon>
        <taxon>Micrococcales</taxon>
        <taxon>Bogoriellaceae</taxon>
        <taxon>Georgenia</taxon>
    </lineage>
</organism>
<reference evidence="2 3" key="1">
    <citation type="submission" date="2017-10" db="EMBL/GenBank/DDBJ databases">
        <title>Sequencing the genomes of 1000 actinobacteria strains.</title>
        <authorList>
            <person name="Klenk H.-P."/>
        </authorList>
    </citation>
    <scope>NUCLEOTIDE SEQUENCE [LARGE SCALE GENOMIC DNA]</scope>
    <source>
        <strain evidence="2 3">DSM 21838</strain>
    </source>
</reference>
<feature type="transmembrane region" description="Helical" evidence="1">
    <location>
        <begin position="88"/>
        <end position="105"/>
    </location>
</feature>
<evidence type="ECO:0000313" key="3">
    <source>
        <dbReference type="Proteomes" id="UP000222106"/>
    </source>
</evidence>
<name>A0A2A9F124_9MICO</name>